<evidence type="ECO:0000256" key="2">
    <source>
        <dbReference type="ARBA" id="ARBA00023595"/>
    </source>
</evidence>
<dbReference type="SUPFAM" id="SSF51161">
    <property type="entry name" value="Trimeric LpxA-like enzymes"/>
    <property type="match status" value="1"/>
</dbReference>
<dbReference type="InterPro" id="IPR011004">
    <property type="entry name" value="Trimer_LpxA-like_sf"/>
</dbReference>
<keyword evidence="1" id="KW-0808">Transferase</keyword>
<accession>A0A7S1X1M9</accession>
<evidence type="ECO:0000313" key="4">
    <source>
        <dbReference type="EMBL" id="CAD9203232.1"/>
    </source>
</evidence>
<dbReference type="PANTHER" id="PTHR13061">
    <property type="entry name" value="DYNACTIN SUBUNIT P25"/>
    <property type="match status" value="1"/>
</dbReference>
<dbReference type="PROSITE" id="PS00101">
    <property type="entry name" value="HEXAPEP_TRANSFERASES"/>
    <property type="match status" value="1"/>
</dbReference>
<dbReference type="InterPro" id="IPR050484">
    <property type="entry name" value="Transf_Hexapept/Carb_Anhydrase"/>
</dbReference>
<reference evidence="4" key="1">
    <citation type="submission" date="2021-01" db="EMBL/GenBank/DDBJ databases">
        <authorList>
            <person name="Corre E."/>
            <person name="Pelletier E."/>
            <person name="Niang G."/>
            <person name="Scheremetjew M."/>
            <person name="Finn R."/>
            <person name="Kale V."/>
            <person name="Holt S."/>
            <person name="Cochrane G."/>
            <person name="Meng A."/>
            <person name="Brown T."/>
            <person name="Cohen L."/>
        </authorList>
    </citation>
    <scope>NUCLEOTIDE SEQUENCE</scope>
    <source>
        <strain evidence="4">PLY429</strain>
    </source>
</reference>
<evidence type="ECO:0000256" key="3">
    <source>
        <dbReference type="ARBA" id="ARBA00034694"/>
    </source>
</evidence>
<organism evidence="4">
    <name type="scientific">Tetraselmis chuii</name>
    <dbReference type="NCBI Taxonomy" id="63592"/>
    <lineage>
        <taxon>Eukaryota</taxon>
        <taxon>Viridiplantae</taxon>
        <taxon>Chlorophyta</taxon>
        <taxon>core chlorophytes</taxon>
        <taxon>Chlorodendrophyceae</taxon>
        <taxon>Chlorodendrales</taxon>
        <taxon>Chlorodendraceae</taxon>
        <taxon>Tetraselmis</taxon>
    </lineage>
</organism>
<dbReference type="PANTHER" id="PTHR13061:SF50">
    <property type="entry name" value="GAMMA CARBONIC ANHYDRASE 1, MITOCHONDRIAL"/>
    <property type="match status" value="1"/>
</dbReference>
<dbReference type="GO" id="GO:0016740">
    <property type="term" value="F:transferase activity"/>
    <property type="evidence" value="ECO:0007669"/>
    <property type="project" value="UniProtKB-KW"/>
</dbReference>
<dbReference type="InterPro" id="IPR047324">
    <property type="entry name" value="LbH_gamma_CA-like"/>
</dbReference>
<dbReference type="AlphaFoldDB" id="A0A7S1X1M9"/>
<dbReference type="InterPro" id="IPR018357">
    <property type="entry name" value="Hexapep_transf_CS"/>
</dbReference>
<name>A0A7S1X1M9_9CHLO</name>
<dbReference type="CDD" id="cd04645">
    <property type="entry name" value="LbH_gamma_CA_like"/>
    <property type="match status" value="1"/>
</dbReference>
<evidence type="ECO:0008006" key="5">
    <source>
        <dbReference type="Google" id="ProtNLM"/>
    </source>
</evidence>
<evidence type="ECO:0000256" key="1">
    <source>
        <dbReference type="ARBA" id="ARBA00022679"/>
    </source>
</evidence>
<dbReference type="GO" id="GO:0031966">
    <property type="term" value="C:mitochondrial membrane"/>
    <property type="evidence" value="ECO:0007669"/>
    <property type="project" value="UniProtKB-SubCell"/>
</dbReference>
<comment type="similarity">
    <text evidence="2">Belongs to the gamma-class carbonic anhydrase family.</text>
</comment>
<gene>
    <name evidence="4" type="ORF">TCHU04912_LOCUS5467</name>
</gene>
<protein>
    <recommendedName>
        <fullName evidence="5">Gamma carbonic anhydrase</fullName>
    </recommendedName>
</protein>
<dbReference type="Gene3D" id="2.160.10.10">
    <property type="entry name" value="Hexapeptide repeat proteins"/>
    <property type="match status" value="1"/>
</dbReference>
<comment type="subcellular location">
    <subcellularLocation>
        <location evidence="3">Mitochondrion membrane</location>
        <topology evidence="3">Peripheral membrane protein</topology>
        <orientation evidence="3">Matrix side</orientation>
    </subcellularLocation>
</comment>
<proteinExistence type="inferred from homology"/>
<dbReference type="EMBL" id="HBGG01010790">
    <property type="protein sequence ID" value="CAD9203232.1"/>
    <property type="molecule type" value="Transcribed_RNA"/>
</dbReference>
<sequence length="204" mass="20894">MARALYYLGAAFRETGQALDRVGMTLGLNFAFQEEFYRHRPVMNIVDKKPALATGAWVAPSAAVIGSVNLGPSASVWYNSVVKGDSDTVSIGEKSNVQDSAVIVGPTTIGKAVTIGHGASLYGCTIGDASLVGINATVQAGAKVETGAVVAAGAVVGPGITIPAGQVWGGNPARFLRAVKPEEANFFQAGADEYAKLATEHASA</sequence>